<feature type="signal peptide" evidence="5">
    <location>
        <begin position="1"/>
        <end position="18"/>
    </location>
</feature>
<feature type="chain" id="PRO_5002526347" description="Agmatinase 1" evidence="5">
    <location>
        <begin position="19"/>
        <end position="385"/>
    </location>
</feature>
<evidence type="ECO:0000256" key="4">
    <source>
        <dbReference type="RuleBase" id="RU003684"/>
    </source>
</evidence>
<evidence type="ECO:0000256" key="5">
    <source>
        <dbReference type="SAM" id="SignalP"/>
    </source>
</evidence>
<dbReference type="GO" id="GO:0033389">
    <property type="term" value="P:putrescine biosynthetic process from arginine, via agmatine"/>
    <property type="evidence" value="ECO:0007669"/>
    <property type="project" value="TreeGrafter"/>
</dbReference>
<dbReference type="InterPro" id="IPR006035">
    <property type="entry name" value="Ureohydrolase"/>
</dbReference>
<comment type="similarity">
    <text evidence="3 4">Belongs to the arginase family.</text>
</comment>
<dbReference type="SUPFAM" id="SSF52768">
    <property type="entry name" value="Arginase/deacetylase"/>
    <property type="match status" value="1"/>
</dbReference>
<name>A0A0F8A104_9HYPO</name>
<sequence>MQTPSYVSLLAWTLGVLASQLLVAGRSIAPRQAPDSNTTAAARVKATELSSPFNGLTTFNSVDYGKCFRIGTPAVTDRYDIAILGAPNDLTVTGRPGARFGPGAIRAAASESDFGYNIFTGRDAFSQGAKIVDCGDVSLSWTDKQEAFRLLDQAHQRVSEKPAANTSWSQHPRILTLGGDHATTISALRSVHRVWGKVAVIHIDTHLDTGGSGRGLLLNYKDFDHGTVLHFAHEEGLTSDSSIHAGIHAAFGSANVTRRKCLAGDFEDDKRDGYEVIANREIDKIGASGIVEKVHKRVGQNRVYLSVDIDVLDPAYAPGTGTPVVGGWTSRELLTVLNGLNGLNVVGADIVEVSPAYDSPGKTTALAAAQVVAALIEIMLARPAI</sequence>
<protein>
    <recommendedName>
        <fullName evidence="8">Agmatinase 1</fullName>
    </recommendedName>
</protein>
<evidence type="ECO:0000313" key="7">
    <source>
        <dbReference type="Proteomes" id="UP000054481"/>
    </source>
</evidence>
<dbReference type="Gene3D" id="3.40.800.10">
    <property type="entry name" value="Ureohydrolase domain"/>
    <property type="match status" value="1"/>
</dbReference>
<dbReference type="InterPro" id="IPR020855">
    <property type="entry name" value="Ureohydrolase_Mn_BS"/>
</dbReference>
<keyword evidence="5" id="KW-0732">Signal</keyword>
<dbReference type="PRINTS" id="PR00116">
    <property type="entry name" value="ARGINASE"/>
</dbReference>
<evidence type="ECO:0000256" key="2">
    <source>
        <dbReference type="ARBA" id="ARBA00022801"/>
    </source>
</evidence>
<dbReference type="GO" id="GO:0008783">
    <property type="term" value="F:agmatinase activity"/>
    <property type="evidence" value="ECO:0007669"/>
    <property type="project" value="TreeGrafter"/>
</dbReference>
<evidence type="ECO:0008006" key="8">
    <source>
        <dbReference type="Google" id="ProtNLM"/>
    </source>
</evidence>
<evidence type="ECO:0000313" key="6">
    <source>
        <dbReference type="EMBL" id="KJZ69034.1"/>
    </source>
</evidence>
<dbReference type="AlphaFoldDB" id="A0A0F8A104"/>
<dbReference type="OrthoDB" id="288726at2759"/>
<gene>
    <name evidence="6" type="ORF">HIM_11577</name>
</gene>
<keyword evidence="1" id="KW-0479">Metal-binding</keyword>
<dbReference type="PROSITE" id="PS51409">
    <property type="entry name" value="ARGINASE_2"/>
    <property type="match status" value="1"/>
</dbReference>
<keyword evidence="2 4" id="KW-0378">Hydrolase</keyword>
<dbReference type="EMBL" id="KQ030774">
    <property type="protein sequence ID" value="KJZ69034.1"/>
    <property type="molecule type" value="Genomic_DNA"/>
</dbReference>
<dbReference type="PANTHER" id="PTHR11358">
    <property type="entry name" value="ARGINASE/AGMATINASE"/>
    <property type="match status" value="1"/>
</dbReference>
<accession>A0A0F8A104</accession>
<evidence type="ECO:0000256" key="1">
    <source>
        <dbReference type="ARBA" id="ARBA00022723"/>
    </source>
</evidence>
<dbReference type="InterPro" id="IPR023696">
    <property type="entry name" value="Ureohydrolase_dom_sf"/>
</dbReference>
<evidence type="ECO:0000256" key="3">
    <source>
        <dbReference type="PROSITE-ProRule" id="PRU00742"/>
    </source>
</evidence>
<dbReference type="Proteomes" id="UP000054481">
    <property type="component" value="Unassembled WGS sequence"/>
</dbReference>
<reference evidence="6 7" key="1">
    <citation type="journal article" date="2014" name="Genome Biol. Evol.">
        <title>Comparative genomics and transcriptomics analyses reveal divergent lifestyle features of nematode endoparasitic fungus Hirsutella minnesotensis.</title>
        <authorList>
            <person name="Lai Y."/>
            <person name="Liu K."/>
            <person name="Zhang X."/>
            <person name="Zhang X."/>
            <person name="Li K."/>
            <person name="Wang N."/>
            <person name="Shu C."/>
            <person name="Wu Y."/>
            <person name="Wang C."/>
            <person name="Bushley K.E."/>
            <person name="Xiang M."/>
            <person name="Liu X."/>
        </authorList>
    </citation>
    <scope>NUCLEOTIDE SEQUENCE [LARGE SCALE GENOMIC DNA]</scope>
    <source>
        <strain evidence="6 7">3608</strain>
    </source>
</reference>
<organism evidence="6 7">
    <name type="scientific">Hirsutella minnesotensis 3608</name>
    <dbReference type="NCBI Taxonomy" id="1043627"/>
    <lineage>
        <taxon>Eukaryota</taxon>
        <taxon>Fungi</taxon>
        <taxon>Dikarya</taxon>
        <taxon>Ascomycota</taxon>
        <taxon>Pezizomycotina</taxon>
        <taxon>Sordariomycetes</taxon>
        <taxon>Hypocreomycetidae</taxon>
        <taxon>Hypocreales</taxon>
        <taxon>Ophiocordycipitaceae</taxon>
        <taxon>Hirsutella</taxon>
    </lineage>
</organism>
<dbReference type="PANTHER" id="PTHR11358:SF28">
    <property type="entry name" value="HYPOTHETICAL ARGINASE FAMILY PROTEIN (EUROFUNG)"/>
    <property type="match status" value="1"/>
</dbReference>
<keyword evidence="7" id="KW-1185">Reference proteome</keyword>
<dbReference type="PROSITE" id="PS01053">
    <property type="entry name" value="ARGINASE_1"/>
    <property type="match status" value="1"/>
</dbReference>
<dbReference type="GO" id="GO:0046872">
    <property type="term" value="F:metal ion binding"/>
    <property type="evidence" value="ECO:0007669"/>
    <property type="project" value="UniProtKB-KW"/>
</dbReference>
<dbReference type="Pfam" id="PF00491">
    <property type="entry name" value="Arginase"/>
    <property type="match status" value="1"/>
</dbReference>
<proteinExistence type="inferred from homology"/>